<name>H2A256_MUHV1</name>
<accession>H2A256</accession>
<feature type="compositionally biased region" description="Basic and acidic residues" evidence="1">
    <location>
        <begin position="399"/>
        <end position="408"/>
    </location>
</feature>
<proteinExistence type="predicted"/>
<feature type="region of interest" description="Disordered" evidence="1">
    <location>
        <begin position="135"/>
        <end position="413"/>
    </location>
</feature>
<dbReference type="EMBL" id="HE610454">
    <property type="protein sequence ID" value="CCE57025.1"/>
    <property type="molecule type" value="Genomic_DNA"/>
</dbReference>
<feature type="compositionally biased region" description="Basic residues" evidence="1">
    <location>
        <begin position="303"/>
        <end position="314"/>
    </location>
</feature>
<feature type="region of interest" description="Disordered" evidence="1">
    <location>
        <begin position="427"/>
        <end position="490"/>
    </location>
</feature>
<feature type="compositionally biased region" description="Basic and acidic residues" evidence="1">
    <location>
        <begin position="175"/>
        <end position="185"/>
    </location>
</feature>
<feature type="compositionally biased region" description="Pro residues" evidence="1">
    <location>
        <begin position="348"/>
        <end position="360"/>
    </location>
</feature>
<feature type="compositionally biased region" description="Low complexity" evidence="1">
    <location>
        <begin position="136"/>
        <end position="150"/>
    </location>
</feature>
<feature type="compositionally biased region" description="Low complexity" evidence="1">
    <location>
        <begin position="432"/>
        <end position="442"/>
    </location>
</feature>
<evidence type="ECO:0000313" key="2">
    <source>
        <dbReference type="EMBL" id="CCE57025.1"/>
    </source>
</evidence>
<feature type="compositionally biased region" description="Basic and acidic residues" evidence="1">
    <location>
        <begin position="246"/>
        <end position="256"/>
    </location>
</feature>
<organismHost>
    <name type="scientific">Mus musculus</name>
    <name type="common">Mouse</name>
    <dbReference type="NCBI Taxonomy" id="10090"/>
</organismHost>
<feature type="compositionally biased region" description="Low complexity" evidence="1">
    <location>
        <begin position="334"/>
        <end position="344"/>
    </location>
</feature>
<evidence type="ECO:0000313" key="3">
    <source>
        <dbReference type="Proteomes" id="UP000122533"/>
    </source>
</evidence>
<feature type="region of interest" description="Disordered" evidence="1">
    <location>
        <begin position="74"/>
        <end position="121"/>
    </location>
</feature>
<feature type="compositionally biased region" description="Acidic residues" evidence="1">
    <location>
        <begin position="101"/>
        <end position="111"/>
    </location>
</feature>
<evidence type="ECO:0000256" key="1">
    <source>
        <dbReference type="SAM" id="MobiDB-lite"/>
    </source>
</evidence>
<feature type="compositionally biased region" description="Acidic residues" evidence="1">
    <location>
        <begin position="375"/>
        <end position="385"/>
    </location>
</feature>
<feature type="compositionally biased region" description="Acidic residues" evidence="1">
    <location>
        <begin position="162"/>
        <end position="174"/>
    </location>
</feature>
<protein>
    <submittedName>
        <fullName evidence="2">M25 protein</fullName>
    </submittedName>
</protein>
<feature type="compositionally biased region" description="Acidic residues" evidence="1">
    <location>
        <begin position="443"/>
        <end position="464"/>
    </location>
</feature>
<dbReference type="Proteomes" id="UP000122533">
    <property type="component" value="Segment"/>
</dbReference>
<sequence>MSQFVQHVADRGLGVVHQRLARGVEPRADFPRRIHLRIRTLPRDGDVQLYKITRAGVCVPAVLFPVPARPFRPRTPVREPPLTRPMNRRSSKDRRMFVTDDSSDDDDDDVMIMDPPETTSSSALATAAGIRGVPHAPASNSATAAAASESTYKPLSIPSEELNGEEEERDEEDMSRDGPRRHSQDDDFTYADPADVRLRAMMGNRYGGQSRSAATAGAASRNDSGSVSPVTLFDEDGYAIIPDPPTSRDDSRHVVVDDDDDGDYDSHYGVMTVAPSPPKLPRKSRPSTKKSAEEKQSSTAGRSRGRSTARRTPKKAQETAPVAAAGSGSRQKQRQQQQQQPPRRQSYHPPPDYPPPPPPVQATVSRPLPRTPNANDDDDDDDNDEPGPSNTRRGKTPCRRVDHTENNHLYETPISATAMVIDIEDDEDEETGGAAADDASIVVEDDDEEEENDCEEICDEEEEPAAARSGGGIVVDSSSHPASARPTVVSAHHARARVPARCSERSGRQIHRGVPPPLARAAGRHHKHLLSDAAVHPRRAI</sequence>
<feature type="compositionally biased region" description="Low complexity" evidence="1">
    <location>
        <begin position="207"/>
        <end position="220"/>
    </location>
</feature>
<reference evidence="2 3" key="1">
    <citation type="journal article" date="2013" name="Virology">
        <title>The genome of murine cytomegalovirus is shaped by purifying selection and extensive recombination.</title>
        <authorList>
            <person name="Smith L.M."/>
            <person name="McWhorter A.R."/>
            <person name="Shellam G.R."/>
            <person name="Redwood A.J."/>
        </authorList>
    </citation>
    <scope>NUCLEOTIDE SEQUENCE [LARGE SCALE GENOMIC DNA]</scope>
    <source>
        <strain evidence="2">N1</strain>
    </source>
</reference>
<gene>
    <name evidence="2" type="primary">M25</name>
</gene>
<organism evidence="2 3">
    <name type="scientific">Murid herpesvirus 1</name>
    <name type="common">MuHV-1</name>
    <name type="synonym">Mouse cytomegalovirus</name>
    <dbReference type="NCBI Taxonomy" id="10366"/>
    <lineage>
        <taxon>Viruses</taxon>
        <taxon>Duplodnaviria</taxon>
        <taxon>Heunggongvirae</taxon>
        <taxon>Peploviricota</taxon>
        <taxon>Herviviricetes</taxon>
        <taxon>Herpesvirales</taxon>
        <taxon>Orthoherpesviridae</taxon>
        <taxon>Betaherpesvirinae</taxon>
        <taxon>Muromegalovirus</taxon>
        <taxon>Muromegalovirus muridbeta1</taxon>
    </lineage>
</organism>